<keyword evidence="2 5" id="KW-0808">Transferase</keyword>
<feature type="active site" description="Nucleophile" evidence="5">
    <location>
        <position position="422"/>
    </location>
</feature>
<evidence type="ECO:0000256" key="4">
    <source>
        <dbReference type="ARBA" id="ARBA00022884"/>
    </source>
</evidence>
<name>A0A1S1PXI0_9ACTN</name>
<keyword evidence="1 5" id="KW-0489">Methyltransferase</keyword>
<dbReference type="OrthoDB" id="9810297at2"/>
<dbReference type="InterPro" id="IPR001678">
    <property type="entry name" value="MeTrfase_RsmB-F_NOP2_dom"/>
</dbReference>
<dbReference type="RefSeq" id="WP_071064866.1">
    <property type="nucleotide sequence ID" value="NZ_JBFLUH010000290.1"/>
</dbReference>
<sequence>MSVSAPRRGGTTDPARLLAWEVLRAVDERGAYANLLLPALLSGRRLSPRDRGFATELTYGSLRAQGTLDGVLDTVTSRPVASVDPPVRDALRLGAYQLLSTRVPPRAAVASTVDLVRATCGERPVRFANAVLRRVAARIEAAAGDIAVLLSAPDIAEDPAGHLAVVTAHPRWIVDVVLDALGGDVAGAHAALAANDTRPAVHLVARPGRIDAEALVAQAASVGLGARRGAGSPYAVHLDGGDPGSLPAVAAGDASVQDEGSQLVTLALASVPTIGRDTGLTVDLCAGPGGKAALLAALQAVGEPAETAREPAAGGHRPPPARLLALEPRAARAGLVAASLAGFPAALAVRADGRFPPVRPGMADRVLVDVPCSGLGALRRRPEARWRRTPADVAALVPLQRQLLVAALDLVRPGGAVAYVTCSPHPEETSEVVTAIAQQRGDVAILDARRCPPFAGPPFGDGAPGGLGDGPFVQLWPHLHGTDAMFLALLRRADR</sequence>
<dbReference type="PANTHER" id="PTHR22807:SF53">
    <property type="entry name" value="RIBOSOMAL RNA SMALL SUBUNIT METHYLTRANSFERASE B-RELATED"/>
    <property type="match status" value="1"/>
</dbReference>
<dbReference type="InterPro" id="IPR006027">
    <property type="entry name" value="NusB_RsmB_TIM44"/>
</dbReference>
<accession>A0A1S1PXI0</accession>
<dbReference type="InterPro" id="IPR023267">
    <property type="entry name" value="RCMT"/>
</dbReference>
<evidence type="ECO:0000256" key="2">
    <source>
        <dbReference type="ARBA" id="ARBA00022679"/>
    </source>
</evidence>
<dbReference type="Pfam" id="PF01029">
    <property type="entry name" value="NusB"/>
    <property type="match status" value="1"/>
</dbReference>
<dbReference type="InterPro" id="IPR049560">
    <property type="entry name" value="MeTrfase_RsmB-F_NOP2_cat"/>
</dbReference>
<evidence type="ECO:0000313" key="8">
    <source>
        <dbReference type="Proteomes" id="UP000179769"/>
    </source>
</evidence>
<dbReference type="SUPFAM" id="SSF53335">
    <property type="entry name" value="S-adenosyl-L-methionine-dependent methyltransferases"/>
    <property type="match status" value="1"/>
</dbReference>
<dbReference type="AlphaFoldDB" id="A0A1S1PXI0"/>
<evidence type="ECO:0000256" key="3">
    <source>
        <dbReference type="ARBA" id="ARBA00022691"/>
    </source>
</evidence>
<feature type="domain" description="SAM-dependent MTase RsmB/NOP-type" evidence="6">
    <location>
        <begin position="191"/>
        <end position="493"/>
    </location>
</feature>
<dbReference type="SUPFAM" id="SSF48013">
    <property type="entry name" value="NusB-like"/>
    <property type="match status" value="1"/>
</dbReference>
<dbReference type="InterPro" id="IPR035926">
    <property type="entry name" value="NusB-like_sf"/>
</dbReference>
<evidence type="ECO:0000313" key="7">
    <source>
        <dbReference type="EMBL" id="OHV27378.1"/>
    </source>
</evidence>
<feature type="binding site" evidence="5">
    <location>
        <position position="369"/>
    </location>
    <ligand>
        <name>S-adenosyl-L-methionine</name>
        <dbReference type="ChEBI" id="CHEBI:59789"/>
    </ligand>
</feature>
<dbReference type="GO" id="GO:0008173">
    <property type="term" value="F:RNA methyltransferase activity"/>
    <property type="evidence" value="ECO:0007669"/>
    <property type="project" value="InterPro"/>
</dbReference>
<keyword evidence="8" id="KW-1185">Reference proteome</keyword>
<keyword evidence="4 5" id="KW-0694">RNA-binding</keyword>
<proteinExistence type="inferred from homology"/>
<dbReference type="GO" id="GO:0003723">
    <property type="term" value="F:RNA binding"/>
    <property type="evidence" value="ECO:0007669"/>
    <property type="project" value="UniProtKB-UniRule"/>
</dbReference>
<evidence type="ECO:0000256" key="5">
    <source>
        <dbReference type="PROSITE-ProRule" id="PRU01023"/>
    </source>
</evidence>
<dbReference type="Pfam" id="PF01189">
    <property type="entry name" value="Methyltr_RsmB-F"/>
    <property type="match status" value="1"/>
</dbReference>
<dbReference type="Proteomes" id="UP000179769">
    <property type="component" value="Unassembled WGS sequence"/>
</dbReference>
<comment type="similarity">
    <text evidence="5">Belongs to the class I-like SAM-binding methyltransferase superfamily. RsmB/NOP family.</text>
</comment>
<dbReference type="InterPro" id="IPR029063">
    <property type="entry name" value="SAM-dependent_MTases_sf"/>
</dbReference>
<dbReference type="PRINTS" id="PR02008">
    <property type="entry name" value="RCMTFAMILY"/>
</dbReference>
<gene>
    <name evidence="7" type="ORF">BBK14_20850</name>
</gene>
<dbReference type="GO" id="GO:0001510">
    <property type="term" value="P:RNA methylation"/>
    <property type="evidence" value="ECO:0007669"/>
    <property type="project" value="InterPro"/>
</dbReference>
<dbReference type="EMBL" id="MAXA01000223">
    <property type="protein sequence ID" value="OHV27378.1"/>
    <property type="molecule type" value="Genomic_DNA"/>
</dbReference>
<dbReference type="Gene3D" id="1.10.940.10">
    <property type="entry name" value="NusB-like"/>
    <property type="match status" value="1"/>
</dbReference>
<organism evidence="7 8">
    <name type="scientific">Parafrankia soli</name>
    <dbReference type="NCBI Taxonomy" id="2599596"/>
    <lineage>
        <taxon>Bacteria</taxon>
        <taxon>Bacillati</taxon>
        <taxon>Actinomycetota</taxon>
        <taxon>Actinomycetes</taxon>
        <taxon>Frankiales</taxon>
        <taxon>Frankiaceae</taxon>
        <taxon>Parafrankia</taxon>
    </lineage>
</organism>
<evidence type="ECO:0000259" key="6">
    <source>
        <dbReference type="PROSITE" id="PS51686"/>
    </source>
</evidence>
<feature type="binding site" evidence="5">
    <location>
        <position position="327"/>
    </location>
    <ligand>
        <name>S-adenosyl-L-methionine</name>
        <dbReference type="ChEBI" id="CHEBI:59789"/>
    </ligand>
</feature>
<keyword evidence="3 5" id="KW-0949">S-adenosyl-L-methionine</keyword>
<comment type="caution">
    <text evidence="7">The sequence shown here is derived from an EMBL/GenBank/DDBJ whole genome shotgun (WGS) entry which is preliminary data.</text>
</comment>
<dbReference type="PANTHER" id="PTHR22807">
    <property type="entry name" value="NOP2 YEAST -RELATED NOL1/NOP2/FMU SUN DOMAIN-CONTAINING"/>
    <property type="match status" value="1"/>
</dbReference>
<evidence type="ECO:0000256" key="1">
    <source>
        <dbReference type="ARBA" id="ARBA00022603"/>
    </source>
</evidence>
<reference evidence="8" key="1">
    <citation type="submission" date="2016-07" db="EMBL/GenBank/DDBJ databases">
        <title>Frankia sp. NRRL B-16219 Genome sequencing.</title>
        <authorList>
            <person name="Ghodhbane-Gtari F."/>
            <person name="Swanson E."/>
            <person name="Gueddou A."/>
            <person name="Louati M."/>
            <person name="Nouioui I."/>
            <person name="Hezbri K."/>
            <person name="Abebe-Akele F."/>
            <person name="Simpson S."/>
            <person name="Morris K."/>
            <person name="Thomas K."/>
            <person name="Gtari M."/>
            <person name="Tisa L.S."/>
        </authorList>
    </citation>
    <scope>NUCLEOTIDE SEQUENCE [LARGE SCALE GENOMIC DNA]</scope>
    <source>
        <strain evidence="8">NRRL B-16219</strain>
    </source>
</reference>
<feature type="binding site" evidence="5">
    <location>
        <begin position="285"/>
        <end position="291"/>
    </location>
    <ligand>
        <name>S-adenosyl-L-methionine</name>
        <dbReference type="ChEBI" id="CHEBI:59789"/>
    </ligand>
</feature>
<feature type="binding site" evidence="5">
    <location>
        <position position="352"/>
    </location>
    <ligand>
        <name>S-adenosyl-L-methionine</name>
        <dbReference type="ChEBI" id="CHEBI:59789"/>
    </ligand>
</feature>
<dbReference type="GO" id="GO:0006355">
    <property type="term" value="P:regulation of DNA-templated transcription"/>
    <property type="evidence" value="ECO:0007669"/>
    <property type="project" value="InterPro"/>
</dbReference>
<protein>
    <submittedName>
        <fullName evidence="7">rRNA cytosine-C5-methyltransferase</fullName>
    </submittedName>
</protein>
<dbReference type="PROSITE" id="PS51686">
    <property type="entry name" value="SAM_MT_RSMB_NOP"/>
    <property type="match status" value="1"/>
</dbReference>
<dbReference type="Gene3D" id="3.40.50.150">
    <property type="entry name" value="Vaccinia Virus protein VP39"/>
    <property type="match status" value="1"/>
</dbReference>